<accession>A0A5S3VA60</accession>
<evidence type="ECO:0000313" key="6">
    <source>
        <dbReference type="EMBL" id="TMO68807.1"/>
    </source>
</evidence>
<evidence type="ECO:0000256" key="4">
    <source>
        <dbReference type="ARBA" id="ARBA00023004"/>
    </source>
</evidence>
<reference evidence="6 7" key="1">
    <citation type="submission" date="2018-01" db="EMBL/GenBank/DDBJ databases">
        <authorList>
            <person name="Paulsen S."/>
            <person name="Gram L.K."/>
        </authorList>
    </citation>
    <scope>NUCLEOTIDE SEQUENCE [LARGE SCALE GENOMIC DNA]</scope>
    <source>
        <strain evidence="6 7">S3790</strain>
    </source>
</reference>
<comment type="cofactor">
    <cofactor evidence="5">
        <name>Fe(2+)</name>
        <dbReference type="ChEBI" id="CHEBI:29033"/>
    </cofactor>
    <text evidence="5">Binds 1 Fe(2+) ion per subunit.</text>
</comment>
<organism evidence="6 7">
    <name type="scientific">Pseudoalteromonas aurantia</name>
    <dbReference type="NCBI Taxonomy" id="43654"/>
    <lineage>
        <taxon>Bacteria</taxon>
        <taxon>Pseudomonadati</taxon>
        <taxon>Pseudomonadota</taxon>
        <taxon>Gammaproteobacteria</taxon>
        <taxon>Alteromonadales</taxon>
        <taxon>Pseudoalteromonadaceae</taxon>
        <taxon>Pseudoalteromonas</taxon>
    </lineage>
</organism>
<comment type="caution">
    <text evidence="6">The sequence shown here is derived from an EMBL/GenBank/DDBJ whole genome shotgun (WGS) entry which is preliminary data.</text>
</comment>
<reference evidence="7" key="2">
    <citation type="submission" date="2019-06" db="EMBL/GenBank/DDBJ databases">
        <title>Co-occurence of chitin degradation, pigmentation and bioactivity in marine Pseudoalteromonas.</title>
        <authorList>
            <person name="Sonnenschein E.C."/>
            <person name="Bech P.K."/>
        </authorList>
    </citation>
    <scope>NUCLEOTIDE SEQUENCE [LARGE SCALE GENOMIC DNA]</scope>
    <source>
        <strain evidence="7">S3790</strain>
    </source>
</reference>
<feature type="binding site" evidence="5">
    <location>
        <position position="330"/>
    </location>
    <ligand>
        <name>Fe cation</name>
        <dbReference type="ChEBI" id="CHEBI:24875"/>
        <note>catalytic</note>
    </ligand>
</feature>
<feature type="binding site" evidence="5">
    <location>
        <position position="268"/>
    </location>
    <ligand>
        <name>Fe cation</name>
        <dbReference type="ChEBI" id="CHEBI:24875"/>
        <note>catalytic</note>
    </ligand>
</feature>
<name>A0A5S3VA60_9GAMM</name>
<dbReference type="EMBL" id="PNBX01000029">
    <property type="protein sequence ID" value="TMO68807.1"/>
    <property type="molecule type" value="Genomic_DNA"/>
</dbReference>
<evidence type="ECO:0000256" key="5">
    <source>
        <dbReference type="PIRSR" id="PIRSR604294-1"/>
    </source>
</evidence>
<comment type="similarity">
    <text evidence="1">Belongs to the carotenoid oxygenase family.</text>
</comment>
<evidence type="ECO:0000256" key="3">
    <source>
        <dbReference type="ARBA" id="ARBA00023002"/>
    </source>
</evidence>
<dbReference type="GO" id="GO:0016121">
    <property type="term" value="P:carotene catabolic process"/>
    <property type="evidence" value="ECO:0007669"/>
    <property type="project" value="TreeGrafter"/>
</dbReference>
<evidence type="ECO:0000256" key="2">
    <source>
        <dbReference type="ARBA" id="ARBA00022723"/>
    </source>
</evidence>
<proteinExistence type="inferred from homology"/>
<evidence type="ECO:0000313" key="7">
    <source>
        <dbReference type="Proteomes" id="UP000307217"/>
    </source>
</evidence>
<dbReference type="InterPro" id="IPR004294">
    <property type="entry name" value="Carotenoid_Oase"/>
</dbReference>
<keyword evidence="3" id="KW-0560">Oxidoreductase</keyword>
<evidence type="ECO:0000256" key="1">
    <source>
        <dbReference type="ARBA" id="ARBA00006787"/>
    </source>
</evidence>
<dbReference type="GO" id="GO:0046872">
    <property type="term" value="F:metal ion binding"/>
    <property type="evidence" value="ECO:0007669"/>
    <property type="project" value="UniProtKB-KW"/>
</dbReference>
<gene>
    <name evidence="6" type="ORF">CWC19_07770</name>
</gene>
<dbReference type="Pfam" id="PF03055">
    <property type="entry name" value="RPE65"/>
    <property type="match status" value="1"/>
</dbReference>
<feature type="binding site" evidence="5">
    <location>
        <position position="509"/>
    </location>
    <ligand>
        <name>Fe cation</name>
        <dbReference type="ChEBI" id="CHEBI:24875"/>
        <note>catalytic</note>
    </ligand>
</feature>
<keyword evidence="4 5" id="KW-0408">Iron</keyword>
<dbReference type="PANTHER" id="PTHR10543:SF89">
    <property type="entry name" value="CAROTENOID 9,10(9',10')-CLEAVAGE DIOXYGENASE 1"/>
    <property type="match status" value="1"/>
</dbReference>
<dbReference type="RefSeq" id="WP_138591346.1">
    <property type="nucleotide sequence ID" value="NZ_PNBX01000029.1"/>
</dbReference>
<sequence>MDRRQFLNAALSSTLASTVASTAMGFSPSSVASSVLSNKGQRSLSPYAKKFNDKLSEHSRLRCYEGIKNDIPAHFQPWHGKLPEQLVGHDLYRNGPALRARGNERYQHFFDGDGMVNHFGLSQQGMTHKGKFVRTQKFMEEHAANQFLYSGTGTRFENVALPTSAQSVSQANTALLPIQGELWAMWEAASPYRVDRSSLDTLGQVKFNDALDGVPFSAHPHHDKDGSIWNFGNISYSGKPTMVLYHLHANGALREFKLIELSQSSYIHDFAITDKYLVFYLSPLVLDRLSDVYVESFKWQSYLGGELLVIDKNTLTASHRIPFEPGFIFHFGNSWQQGNNLVLNTCWYDDAYVYHTGMADLIGEKQSNKKANASQIIIDLTAQRAKLVRTSRDMEFPMFDTRYAQQKSEWQTGVTTGSQGARSQFNAVGRYNQDKDIFERFDFGLDVMVEEPLFVAKDNATREGQGYLINSYINFVKGSTGVAVFDAERIPDGPIASANLPYHLPLGLHGTFI</sequence>
<keyword evidence="2 5" id="KW-0479">Metal-binding</keyword>
<feature type="binding site" evidence="5">
    <location>
        <position position="219"/>
    </location>
    <ligand>
        <name>Fe cation</name>
        <dbReference type="ChEBI" id="CHEBI:24875"/>
        <note>catalytic</note>
    </ligand>
</feature>
<dbReference type="OrthoDB" id="6636843at2"/>
<dbReference type="AlphaFoldDB" id="A0A5S3VA60"/>
<dbReference type="GO" id="GO:0010436">
    <property type="term" value="F:carotenoid dioxygenase activity"/>
    <property type="evidence" value="ECO:0007669"/>
    <property type="project" value="TreeGrafter"/>
</dbReference>
<dbReference type="Proteomes" id="UP000307217">
    <property type="component" value="Unassembled WGS sequence"/>
</dbReference>
<protein>
    <submittedName>
        <fullName evidence="6">Uncharacterized protein</fullName>
    </submittedName>
</protein>
<dbReference type="PANTHER" id="PTHR10543">
    <property type="entry name" value="BETA-CAROTENE DIOXYGENASE"/>
    <property type="match status" value="1"/>
</dbReference>